<dbReference type="AlphaFoldDB" id="A0A9Q0N333"/>
<evidence type="ECO:0000313" key="2">
    <source>
        <dbReference type="Proteomes" id="UP001151699"/>
    </source>
</evidence>
<organism evidence="1 2">
    <name type="scientific">Pseudolycoriella hygida</name>
    <dbReference type="NCBI Taxonomy" id="35572"/>
    <lineage>
        <taxon>Eukaryota</taxon>
        <taxon>Metazoa</taxon>
        <taxon>Ecdysozoa</taxon>
        <taxon>Arthropoda</taxon>
        <taxon>Hexapoda</taxon>
        <taxon>Insecta</taxon>
        <taxon>Pterygota</taxon>
        <taxon>Neoptera</taxon>
        <taxon>Endopterygota</taxon>
        <taxon>Diptera</taxon>
        <taxon>Nematocera</taxon>
        <taxon>Sciaroidea</taxon>
        <taxon>Sciaridae</taxon>
        <taxon>Pseudolycoriella</taxon>
    </lineage>
</organism>
<proteinExistence type="predicted"/>
<protein>
    <submittedName>
        <fullName evidence="1">Activity-regulated cytoskeleton associated protein 2</fullName>
    </submittedName>
</protein>
<gene>
    <name evidence="1" type="primary">Arc2_0</name>
    <name evidence="1" type="ORF">Bhyg_07648</name>
</gene>
<keyword evidence="2" id="KW-1185">Reference proteome</keyword>
<evidence type="ECO:0000313" key="1">
    <source>
        <dbReference type="EMBL" id="KAJ6642694.1"/>
    </source>
</evidence>
<dbReference type="Proteomes" id="UP001151699">
    <property type="component" value="Chromosome B"/>
</dbReference>
<dbReference type="EMBL" id="WJQU01000002">
    <property type="protein sequence ID" value="KAJ6642694.1"/>
    <property type="molecule type" value="Genomic_DNA"/>
</dbReference>
<accession>A0A9Q0N333</accession>
<dbReference type="OrthoDB" id="8057069at2759"/>
<sequence length="74" mass="8259">MALTGPQLQQLLDALQQRPRLGMTSCKATFDGSRELYKVEAFINEVQIFKRTEVISDADTLQGFSLLLKKDAAV</sequence>
<reference evidence="1" key="1">
    <citation type="submission" date="2022-07" db="EMBL/GenBank/DDBJ databases">
        <authorList>
            <person name="Trinca V."/>
            <person name="Uliana J.V.C."/>
            <person name="Torres T.T."/>
            <person name="Ward R.J."/>
            <person name="Monesi N."/>
        </authorList>
    </citation>
    <scope>NUCLEOTIDE SEQUENCE</scope>
    <source>
        <strain evidence="1">HSMRA1968</strain>
        <tissue evidence="1">Whole embryos</tissue>
    </source>
</reference>
<comment type="caution">
    <text evidence="1">The sequence shown here is derived from an EMBL/GenBank/DDBJ whole genome shotgun (WGS) entry which is preliminary data.</text>
</comment>
<name>A0A9Q0N333_9DIPT</name>